<dbReference type="Pfam" id="PF13657">
    <property type="entry name" value="Couple_hipA"/>
    <property type="match status" value="1"/>
</dbReference>
<evidence type="ECO:0000313" key="8">
    <source>
        <dbReference type="Proteomes" id="UP000287388"/>
    </source>
</evidence>
<sequence length="530" mass="58015">MSRALTVWWDEAEVGVLALNENGNMTFSYAPAWLETESAPGVSISLPKQSETFSRARTRPFFAGLLPEEKPRTEAARALGVSQQNDFGLLEGLGGDVAGALTLWPVGEPVPTPDPTGKETLLDEARLAEILAGLPRRPLLAGEEGIRLSLAGAQPKVPVVLVDGAVALPAAGQPTTHIIKPAPKEYPTFPENEAFCMRLAAELGLAVAPVELRRAKDQLYLLVERYDRVPRDSGGLRRLHQEDFCQALGVMPEHKYAAEGGPTFRMSFDLLRRVIRVPANAILALIDAALFNLIIGNADAHGKNFSLLYGRDGLRLAPLYDLLSTSWYPEVHPRLAMPMAGAGRLEDFTPETLGDFAEQAGLTLTFVRRRCIDLVRAVGPAMTGVANRLAREGRTTGMVDDLVNHIRQRSEALRAIAEISGPNFMRRYDGDIVEGRFEAVARGIQDVRQHQPAVARFASNRLANRIFEVHPDFRAAGSRLEAWLEAEPQWREDIGRYATDPQRLGHQVQAALDGLRAFPVDGRNGATDPA</sequence>
<reference evidence="6 8" key="1">
    <citation type="submission" date="2019-01" db="EMBL/GenBank/DDBJ databases">
        <title>Brevundimonas diminuta Genome sequencing and assembly.</title>
        <authorList>
            <person name="Chen H."/>
        </authorList>
    </citation>
    <scope>NUCLEOTIDE SEQUENCE [LARGE SCALE GENOMIC DNA]</scope>
    <source>
        <strain evidence="6">ATCC</strain>
        <strain evidence="8">ATCC(B) 19146</strain>
    </source>
</reference>
<dbReference type="GO" id="GO:0005829">
    <property type="term" value="C:cytosol"/>
    <property type="evidence" value="ECO:0007669"/>
    <property type="project" value="TreeGrafter"/>
</dbReference>
<dbReference type="EMBL" id="CP035093">
    <property type="protein sequence ID" value="QAT13028.1"/>
    <property type="molecule type" value="Genomic_DNA"/>
</dbReference>
<gene>
    <name evidence="6" type="ORF">EQG53_00910</name>
    <name evidence="7" type="ORF">I6H83_04055</name>
</gene>
<feature type="domain" description="HipA N-terminal subdomain 1" evidence="5">
    <location>
        <begin position="5"/>
        <end position="103"/>
    </location>
</feature>
<dbReference type="Proteomes" id="UP000596117">
    <property type="component" value="Chromosome"/>
</dbReference>
<dbReference type="CDD" id="cd17793">
    <property type="entry name" value="HipA"/>
    <property type="match status" value="1"/>
</dbReference>
<dbReference type="Proteomes" id="UP000287388">
    <property type="component" value="Chromosome"/>
</dbReference>
<evidence type="ECO:0000256" key="2">
    <source>
        <dbReference type="ARBA" id="ARBA00022679"/>
    </source>
</evidence>
<dbReference type="PANTHER" id="PTHR37419">
    <property type="entry name" value="SERINE/THREONINE-PROTEIN KINASE TOXIN HIPA"/>
    <property type="match status" value="1"/>
</dbReference>
<evidence type="ECO:0000256" key="1">
    <source>
        <dbReference type="ARBA" id="ARBA00010164"/>
    </source>
</evidence>
<keyword evidence="2" id="KW-0808">Transferase</keyword>
<name>A0A410NT85_BREDI</name>
<proteinExistence type="inferred from homology"/>
<evidence type="ECO:0000259" key="4">
    <source>
        <dbReference type="Pfam" id="PF07804"/>
    </source>
</evidence>
<dbReference type="AlphaFoldDB" id="A0A410NT85"/>
<dbReference type="Gene3D" id="1.10.1070.20">
    <property type="match status" value="1"/>
</dbReference>
<evidence type="ECO:0000313" key="7">
    <source>
        <dbReference type="EMBL" id="QQB89625.1"/>
    </source>
</evidence>
<dbReference type="RefSeq" id="WP_128718810.1">
    <property type="nucleotide sequence ID" value="NZ_BJNC01000020.1"/>
</dbReference>
<keyword evidence="9" id="KW-1185">Reference proteome</keyword>
<evidence type="ECO:0000259" key="5">
    <source>
        <dbReference type="Pfam" id="PF13657"/>
    </source>
</evidence>
<dbReference type="Pfam" id="PF07804">
    <property type="entry name" value="HipA_C"/>
    <property type="match status" value="1"/>
</dbReference>
<dbReference type="KEGG" id="bdm:EQG53_00910"/>
<protein>
    <submittedName>
        <fullName evidence="6">Type II toxin-antitoxin system HipA family toxin</fullName>
    </submittedName>
</protein>
<accession>A0A410NT85</accession>
<evidence type="ECO:0000256" key="3">
    <source>
        <dbReference type="ARBA" id="ARBA00022777"/>
    </source>
</evidence>
<dbReference type="EMBL" id="CP066026">
    <property type="protein sequence ID" value="QQB89625.1"/>
    <property type="molecule type" value="Genomic_DNA"/>
</dbReference>
<dbReference type="NCBIfam" id="TIGR03071">
    <property type="entry name" value="couple_hipA"/>
    <property type="match status" value="1"/>
</dbReference>
<dbReference type="InterPro" id="IPR012893">
    <property type="entry name" value="HipA-like_C"/>
</dbReference>
<feature type="domain" description="HipA-like C-terminal" evidence="4">
    <location>
        <begin position="148"/>
        <end position="371"/>
    </location>
</feature>
<evidence type="ECO:0000313" key="9">
    <source>
        <dbReference type="Proteomes" id="UP000596117"/>
    </source>
</evidence>
<keyword evidence="3" id="KW-0418">Kinase</keyword>
<evidence type="ECO:0000313" key="6">
    <source>
        <dbReference type="EMBL" id="QAT13028.1"/>
    </source>
</evidence>
<organism evidence="6 8">
    <name type="scientific">Brevundimonas diminuta</name>
    <name type="common">Pseudomonas diminuta</name>
    <dbReference type="NCBI Taxonomy" id="293"/>
    <lineage>
        <taxon>Bacteria</taxon>
        <taxon>Pseudomonadati</taxon>
        <taxon>Pseudomonadota</taxon>
        <taxon>Alphaproteobacteria</taxon>
        <taxon>Caulobacterales</taxon>
        <taxon>Caulobacteraceae</taxon>
        <taxon>Brevundimonas</taxon>
    </lineage>
</organism>
<reference evidence="7 9" key="2">
    <citation type="submission" date="2020-12" db="EMBL/GenBank/DDBJ databases">
        <title>FDA dAtabase for Regulatory Grade micrObial Sequences (FDA-ARGOS): Supporting development and validation of Infectious Disease Dx tests.</title>
        <authorList>
            <person name="Kerrigan L."/>
            <person name="Long C."/>
            <person name="Tallon L."/>
            <person name="Sadzewicz L."/>
            <person name="Zhao X."/>
            <person name="Boylan J."/>
            <person name="Ott S."/>
            <person name="Bowen H."/>
            <person name="Vavikolanu K."/>
            <person name="Mehta A."/>
            <person name="Aluvathingal J."/>
            <person name="Nadendla S."/>
            <person name="Yan Y."/>
            <person name="Sichtig H."/>
        </authorList>
    </citation>
    <scope>NUCLEOTIDE SEQUENCE [LARGE SCALE GENOMIC DNA]</scope>
    <source>
        <strain evidence="7 9">FDAARGOS_1026</strain>
    </source>
</reference>
<comment type="similarity">
    <text evidence="1">Belongs to the HipA Ser/Thr kinase family.</text>
</comment>
<dbReference type="PANTHER" id="PTHR37419:SF1">
    <property type="entry name" value="SERINE_THREONINE-PROTEIN KINASE TOXIN HIPA"/>
    <property type="match status" value="1"/>
</dbReference>
<dbReference type="GO" id="GO:0004674">
    <property type="term" value="F:protein serine/threonine kinase activity"/>
    <property type="evidence" value="ECO:0007669"/>
    <property type="project" value="TreeGrafter"/>
</dbReference>
<dbReference type="InterPro" id="IPR017508">
    <property type="entry name" value="HipA_N1"/>
</dbReference>
<dbReference type="InterPro" id="IPR052028">
    <property type="entry name" value="HipA_Ser/Thr_kinase"/>
</dbReference>